<feature type="non-terminal residue" evidence="1">
    <location>
        <position position="1"/>
    </location>
</feature>
<reference evidence="1" key="1">
    <citation type="journal article" date="2012" name="Science">
        <title>Fermentation, hydrogen, and sulfur metabolism in multiple uncultivated bacterial phyla.</title>
        <authorList>
            <person name="Wrighton K.C."/>
            <person name="Thomas B.C."/>
            <person name="Sharon I."/>
            <person name="Miller C.S."/>
            <person name="Castelle C.J."/>
            <person name="VerBerkmoes N.C."/>
            <person name="Wilkins M.J."/>
            <person name="Hettich R.L."/>
            <person name="Lipton M.S."/>
            <person name="Williams K.H."/>
            <person name="Long P.E."/>
            <person name="Banfield J.F."/>
        </authorList>
    </citation>
    <scope>NUCLEOTIDE SEQUENCE [LARGE SCALE GENOMIC DNA]</scope>
</reference>
<comment type="caution">
    <text evidence="1">The sequence shown here is derived from an EMBL/GenBank/DDBJ whole genome shotgun (WGS) entry which is preliminary data.</text>
</comment>
<name>K2FWU3_9BACT</name>
<gene>
    <name evidence="1" type="ORF">ACD_4C00316G0002</name>
</gene>
<dbReference type="AlphaFoldDB" id="K2FWU3"/>
<accession>K2FWU3</accession>
<dbReference type="EMBL" id="AMFJ01000832">
    <property type="protein sequence ID" value="EKE26352.1"/>
    <property type="molecule type" value="Genomic_DNA"/>
</dbReference>
<evidence type="ECO:0000313" key="1">
    <source>
        <dbReference type="EMBL" id="EKE26352.1"/>
    </source>
</evidence>
<sequence length="259" mass="28742">WLSANTNYVLYVVTENSDWVLQQSILSSPFQTTNTSSSWAPTFSLALNSTTNSTATIWVNINESAKWYYIILPSGSTAPTSSQIRLWTDSSWNNLAMSWNLNLSSWLNQINVFGLNANTNYVLYFTAEDSDWNIQQNVSNVPFLTVTGSQTNQPITLSTAFVTNSSASINIQASESLTWYYVVLPSNSTAPTSSQIRSWTDSSGNIADLKWTFNIVSGNNGLNVGGLNSNMNYIIYLTTVDGSWNLRQTPSYLNFTTSM</sequence>
<organism evidence="1">
    <name type="scientific">uncultured bacterium</name>
    <name type="common">gcode 4</name>
    <dbReference type="NCBI Taxonomy" id="1234023"/>
    <lineage>
        <taxon>Bacteria</taxon>
        <taxon>environmental samples</taxon>
    </lineage>
</organism>
<protein>
    <submittedName>
        <fullName evidence="1">Uncharacterized protein</fullName>
    </submittedName>
</protein>
<proteinExistence type="predicted"/>